<dbReference type="EMBL" id="LKPO01000001">
    <property type="protein sequence ID" value="OLF98481.1"/>
    <property type="molecule type" value="Genomic_DNA"/>
</dbReference>
<accession>A0A6N2FPL4</accession>
<protein>
    <submittedName>
        <fullName evidence="1">Uncharacterized protein</fullName>
    </submittedName>
</protein>
<name>A0A6N2FPL4_9BACI</name>
<reference evidence="1 2" key="1">
    <citation type="journal article" date="2016" name="Front. Microbiol.">
        <title>High-Level Heat Resistance of Spores of Bacillus amyloliquefaciens and Bacillus licheniformis Results from the Presence of a spoVA Operon in a Tn1546 Transposon.</title>
        <authorList>
            <person name="Berendsen E.M."/>
            <person name="Koning R.A."/>
            <person name="Boekhorst J."/>
            <person name="de Jong A."/>
            <person name="Kuipers O.P."/>
            <person name="Wells-Bennik M.H."/>
        </authorList>
    </citation>
    <scope>NUCLEOTIDE SEQUENCE [LARGE SCALE GENOMIC DNA]</scope>
    <source>
        <strain evidence="1 2">B4121</strain>
    </source>
</reference>
<evidence type="ECO:0000313" key="1">
    <source>
        <dbReference type="EMBL" id="OLF98481.1"/>
    </source>
</evidence>
<evidence type="ECO:0000313" key="2">
    <source>
        <dbReference type="Proteomes" id="UP000185604"/>
    </source>
</evidence>
<dbReference type="AlphaFoldDB" id="A0A6N2FPL4"/>
<organism evidence="1 2">
    <name type="scientific">Bacillus paralicheniformis</name>
    <dbReference type="NCBI Taxonomy" id="1648923"/>
    <lineage>
        <taxon>Bacteria</taxon>
        <taxon>Bacillati</taxon>
        <taxon>Bacillota</taxon>
        <taxon>Bacilli</taxon>
        <taxon>Bacillales</taxon>
        <taxon>Bacillaceae</taxon>
        <taxon>Bacillus</taxon>
    </lineage>
</organism>
<sequence>MQGSLKSADILASGQRYGMRKTPFIAMHHRDEKAFYYDLGGKK</sequence>
<comment type="caution">
    <text evidence="1">The sequence shown here is derived from an EMBL/GenBank/DDBJ whole genome shotgun (WGS) entry which is preliminary data.</text>
</comment>
<proteinExistence type="predicted"/>
<gene>
    <name evidence="1" type="ORF">B4121_0008</name>
</gene>
<dbReference type="Proteomes" id="UP000185604">
    <property type="component" value="Unassembled WGS sequence"/>
</dbReference>